<sequence length="507" mass="57337">MALIKLQAALKWAYMVDDVERDSALIAQEEVWQKPGKKRQVQLKNAKKKNVRTGGESYPNARLSLRWLVNKSNPLFIFIVEPQIKSSAYNILKLARRALWEDMESIANLNLPWLAIGDFNCIHNWDERSGGTGPLPFSIIEFNDCIDACCLTESFSIGLKYSWCNNQKGRARIFKRLGRALYNDAWISKFEGWSCKYMPRDNSDHSALVGSIQGIPKPSNIPFRFLSGWVSVSNFRDLVTCSWGESLQGDPIYVLMKKLQRLKAAIKIEIKEHIVEYYTTKFTHVQSRINEDLIGLILSIVSAEQNLMLSVQPSSEEAFLNDQDPWTIFLRAKFQKKEGLLTQYYKNSSIWTGLKEALVSVKANFKWIIGSGKDIDFWRDYWGSDIAIIGLLDISADIWKHCTTKLSQIIHQNSWSAPFEVIDLLASLGIDLNNIILNNSDMEIKEVKLNCGAAVIGSPGKARIGAITRNHLGDVLGVLTQGMGNKTLFFSECEAIIGALFWVAQNN</sequence>
<dbReference type="OrthoDB" id="1113909at2759"/>
<dbReference type="AlphaFoldDB" id="A0A7J7LXN9"/>
<evidence type="ECO:0000313" key="2">
    <source>
        <dbReference type="Proteomes" id="UP000541444"/>
    </source>
</evidence>
<accession>A0A7J7LXN9</accession>
<dbReference type="InterPro" id="IPR036691">
    <property type="entry name" value="Endo/exonu/phosph_ase_sf"/>
</dbReference>
<dbReference type="Gene3D" id="3.60.10.10">
    <property type="entry name" value="Endonuclease/exonuclease/phosphatase"/>
    <property type="match status" value="1"/>
</dbReference>
<protein>
    <recommendedName>
        <fullName evidence="3">Reverse transcriptase</fullName>
    </recommendedName>
</protein>
<proteinExistence type="predicted"/>
<dbReference type="EMBL" id="JACGCM010001911">
    <property type="protein sequence ID" value="KAF6147393.1"/>
    <property type="molecule type" value="Genomic_DNA"/>
</dbReference>
<name>A0A7J7LXN9_9MAGN</name>
<dbReference type="PANTHER" id="PTHR33710">
    <property type="entry name" value="BNAC02G09200D PROTEIN"/>
    <property type="match status" value="1"/>
</dbReference>
<reference evidence="1 2" key="1">
    <citation type="journal article" date="2020" name="IScience">
        <title>Genome Sequencing of the Endangered Kingdonia uniflora (Circaeasteraceae, Ranunculales) Reveals Potential Mechanisms of Evolutionary Specialization.</title>
        <authorList>
            <person name="Sun Y."/>
            <person name="Deng T."/>
            <person name="Zhang A."/>
            <person name="Moore M.J."/>
            <person name="Landis J.B."/>
            <person name="Lin N."/>
            <person name="Zhang H."/>
            <person name="Zhang X."/>
            <person name="Huang J."/>
            <person name="Zhang X."/>
            <person name="Sun H."/>
            <person name="Wang H."/>
        </authorList>
    </citation>
    <scope>NUCLEOTIDE SEQUENCE [LARGE SCALE GENOMIC DNA]</scope>
    <source>
        <strain evidence="1">TB1705</strain>
        <tissue evidence="1">Leaf</tissue>
    </source>
</reference>
<evidence type="ECO:0000313" key="1">
    <source>
        <dbReference type="EMBL" id="KAF6147393.1"/>
    </source>
</evidence>
<keyword evidence="2" id="KW-1185">Reference proteome</keyword>
<organism evidence="1 2">
    <name type="scientific">Kingdonia uniflora</name>
    <dbReference type="NCBI Taxonomy" id="39325"/>
    <lineage>
        <taxon>Eukaryota</taxon>
        <taxon>Viridiplantae</taxon>
        <taxon>Streptophyta</taxon>
        <taxon>Embryophyta</taxon>
        <taxon>Tracheophyta</taxon>
        <taxon>Spermatophyta</taxon>
        <taxon>Magnoliopsida</taxon>
        <taxon>Ranunculales</taxon>
        <taxon>Circaeasteraceae</taxon>
        <taxon>Kingdonia</taxon>
    </lineage>
</organism>
<evidence type="ECO:0008006" key="3">
    <source>
        <dbReference type="Google" id="ProtNLM"/>
    </source>
</evidence>
<gene>
    <name evidence="1" type="ORF">GIB67_041213</name>
</gene>
<dbReference type="SUPFAM" id="SSF56219">
    <property type="entry name" value="DNase I-like"/>
    <property type="match status" value="1"/>
</dbReference>
<dbReference type="PANTHER" id="PTHR33710:SF64">
    <property type="entry name" value="ENDONUCLEASE_EXONUCLEASE_PHOSPHATASE DOMAIN-CONTAINING PROTEIN"/>
    <property type="match status" value="1"/>
</dbReference>
<comment type="caution">
    <text evidence="1">The sequence shown here is derived from an EMBL/GenBank/DDBJ whole genome shotgun (WGS) entry which is preliminary data.</text>
</comment>
<dbReference type="Proteomes" id="UP000541444">
    <property type="component" value="Unassembled WGS sequence"/>
</dbReference>